<dbReference type="Pfam" id="PF01557">
    <property type="entry name" value="FAA_hydrolase"/>
    <property type="match status" value="1"/>
</dbReference>
<evidence type="ECO:0000313" key="2">
    <source>
        <dbReference type="EMBL" id="GAA0252139.1"/>
    </source>
</evidence>
<dbReference type="RefSeq" id="WP_343937374.1">
    <property type="nucleotide sequence ID" value="NZ_BAAABU010000020.1"/>
</dbReference>
<name>A0ABN0UIY0_9PSEU</name>
<dbReference type="InterPro" id="IPR011234">
    <property type="entry name" value="Fumarylacetoacetase-like_C"/>
</dbReference>
<accession>A0ABN0UIY0</accession>
<feature type="domain" description="Fumarylacetoacetase-like C-terminal" evidence="1">
    <location>
        <begin position="71"/>
        <end position="175"/>
    </location>
</feature>
<reference evidence="2 3" key="1">
    <citation type="journal article" date="2019" name="Int. J. Syst. Evol. Microbiol.">
        <title>The Global Catalogue of Microorganisms (GCM) 10K type strain sequencing project: providing services to taxonomists for standard genome sequencing and annotation.</title>
        <authorList>
            <consortium name="The Broad Institute Genomics Platform"/>
            <consortium name="The Broad Institute Genome Sequencing Center for Infectious Disease"/>
            <person name="Wu L."/>
            <person name="Ma J."/>
        </authorList>
    </citation>
    <scope>NUCLEOTIDE SEQUENCE [LARGE SCALE GENOMIC DNA]</scope>
    <source>
        <strain evidence="2 3">JCM 3380</strain>
    </source>
</reference>
<dbReference type="PANTHER" id="PTHR43211:SF1">
    <property type="entry name" value="BLL6422 PROTEIN"/>
    <property type="match status" value="1"/>
</dbReference>
<sequence length="182" mass="19735">MRFVTYATADGDRAGVLRDDLIHALPRGTALLDVLDRLPEVGARALAAPDEVVALAEARLKAPVPRPPSIRDCLCFLDHMRNCQKAFGQPSTLDSAWYRVPAFYFANPATVIGPHDDVPISPGSAWFDFELEIGAVIGVPGRDLTPERAADHIAGYTILCDWSARDLQGVEAHPLPEARPGD</sequence>
<dbReference type="EMBL" id="BAAABU010000020">
    <property type="protein sequence ID" value="GAA0252139.1"/>
    <property type="molecule type" value="Genomic_DNA"/>
</dbReference>
<dbReference type="SUPFAM" id="SSF56529">
    <property type="entry name" value="FAH"/>
    <property type="match status" value="1"/>
</dbReference>
<keyword evidence="3" id="KW-1185">Reference proteome</keyword>
<dbReference type="Gene3D" id="3.90.850.10">
    <property type="entry name" value="Fumarylacetoacetase-like, C-terminal domain"/>
    <property type="match status" value="1"/>
</dbReference>
<comment type="caution">
    <text evidence="2">The sequence shown here is derived from an EMBL/GenBank/DDBJ whole genome shotgun (WGS) entry which is preliminary data.</text>
</comment>
<dbReference type="Proteomes" id="UP001500416">
    <property type="component" value="Unassembled WGS sequence"/>
</dbReference>
<gene>
    <name evidence="2" type="ORF">GCM10010492_60770</name>
</gene>
<protein>
    <recommendedName>
        <fullName evidence="1">Fumarylacetoacetase-like C-terminal domain-containing protein</fullName>
    </recommendedName>
</protein>
<evidence type="ECO:0000313" key="3">
    <source>
        <dbReference type="Proteomes" id="UP001500416"/>
    </source>
</evidence>
<dbReference type="InterPro" id="IPR036663">
    <property type="entry name" value="Fumarylacetoacetase_C_sf"/>
</dbReference>
<proteinExistence type="predicted"/>
<organism evidence="2 3">
    <name type="scientific">Saccharothrix mutabilis subsp. mutabilis</name>
    <dbReference type="NCBI Taxonomy" id="66855"/>
    <lineage>
        <taxon>Bacteria</taxon>
        <taxon>Bacillati</taxon>
        <taxon>Actinomycetota</taxon>
        <taxon>Actinomycetes</taxon>
        <taxon>Pseudonocardiales</taxon>
        <taxon>Pseudonocardiaceae</taxon>
        <taxon>Saccharothrix</taxon>
    </lineage>
</organism>
<evidence type="ECO:0000259" key="1">
    <source>
        <dbReference type="Pfam" id="PF01557"/>
    </source>
</evidence>
<dbReference type="PANTHER" id="PTHR43211">
    <property type="entry name" value="FUMARYLACETOACETATE HYDROLASE"/>
    <property type="match status" value="1"/>
</dbReference>